<dbReference type="CDD" id="cd05466">
    <property type="entry name" value="PBP2_LTTR_substrate"/>
    <property type="match status" value="1"/>
</dbReference>
<keyword evidence="2" id="KW-0805">Transcription regulation</keyword>
<organism evidence="6 7">
    <name type="scientific">Lactobacillus equicursoris</name>
    <dbReference type="NCBI Taxonomy" id="420645"/>
    <lineage>
        <taxon>Bacteria</taxon>
        <taxon>Bacillati</taxon>
        <taxon>Bacillota</taxon>
        <taxon>Bacilli</taxon>
        <taxon>Lactobacillales</taxon>
        <taxon>Lactobacillaceae</taxon>
        <taxon>Lactobacillus</taxon>
    </lineage>
</organism>
<proteinExistence type="inferred from homology"/>
<dbReference type="PROSITE" id="PS50931">
    <property type="entry name" value="HTH_LYSR"/>
    <property type="match status" value="1"/>
</dbReference>
<dbReference type="PANTHER" id="PTHR30126">
    <property type="entry name" value="HTH-TYPE TRANSCRIPTIONAL REGULATOR"/>
    <property type="match status" value="1"/>
</dbReference>
<reference evidence="6 7" key="1">
    <citation type="submission" date="2019-08" db="EMBL/GenBank/DDBJ databases">
        <title>In-depth cultivation of the pig gut microbiome towards novel bacterial diversity and tailored functional studies.</title>
        <authorList>
            <person name="Wylensek D."/>
            <person name="Hitch T.C.A."/>
            <person name="Clavel T."/>
        </authorList>
    </citation>
    <scope>NUCLEOTIDE SEQUENCE [LARGE SCALE GENOMIC DNA]</scope>
    <source>
        <strain evidence="6 7">WCA-470BD-2E</strain>
    </source>
</reference>
<comment type="caution">
    <text evidence="6">The sequence shown here is derived from an EMBL/GenBank/DDBJ whole genome shotgun (WGS) entry which is preliminary data.</text>
</comment>
<comment type="similarity">
    <text evidence="1">Belongs to the LysR transcriptional regulatory family.</text>
</comment>
<evidence type="ECO:0000313" key="7">
    <source>
        <dbReference type="Proteomes" id="UP000452141"/>
    </source>
</evidence>
<dbReference type="InterPro" id="IPR036388">
    <property type="entry name" value="WH-like_DNA-bd_sf"/>
</dbReference>
<dbReference type="AlphaFoldDB" id="A0A844FPP6"/>
<dbReference type="GO" id="GO:0003677">
    <property type="term" value="F:DNA binding"/>
    <property type="evidence" value="ECO:0007669"/>
    <property type="project" value="UniProtKB-KW"/>
</dbReference>
<dbReference type="Proteomes" id="UP000452141">
    <property type="component" value="Unassembled WGS sequence"/>
</dbReference>
<name>A0A844FPP6_9LACO</name>
<dbReference type="Gene3D" id="3.40.190.290">
    <property type="match status" value="1"/>
</dbReference>
<evidence type="ECO:0000313" key="6">
    <source>
        <dbReference type="EMBL" id="MST80289.1"/>
    </source>
</evidence>
<keyword evidence="3" id="KW-0238">DNA-binding</keyword>
<protein>
    <submittedName>
        <fullName evidence="6">LysR family transcriptional regulator</fullName>
    </submittedName>
</protein>
<dbReference type="SUPFAM" id="SSF46785">
    <property type="entry name" value="Winged helix' DNA-binding domain"/>
    <property type="match status" value="1"/>
</dbReference>
<dbReference type="Gene3D" id="1.10.10.10">
    <property type="entry name" value="Winged helix-like DNA-binding domain superfamily/Winged helix DNA-binding domain"/>
    <property type="match status" value="1"/>
</dbReference>
<dbReference type="SUPFAM" id="SSF53850">
    <property type="entry name" value="Periplasmic binding protein-like II"/>
    <property type="match status" value="1"/>
</dbReference>
<dbReference type="RefSeq" id="WP_154487148.1">
    <property type="nucleotide sequence ID" value="NZ_JBKZBH010000009.1"/>
</dbReference>
<gene>
    <name evidence="6" type="ORF">FYJ61_07475</name>
</gene>
<feature type="domain" description="HTH lysR-type" evidence="5">
    <location>
        <begin position="1"/>
        <end position="59"/>
    </location>
</feature>
<keyword evidence="4" id="KW-0804">Transcription</keyword>
<evidence type="ECO:0000256" key="3">
    <source>
        <dbReference type="ARBA" id="ARBA00023125"/>
    </source>
</evidence>
<dbReference type="PANTHER" id="PTHR30126:SF96">
    <property type="entry name" value="TRANSCRIPTIONAL REGULATORY PROTEIN, LYSR FAMILY"/>
    <property type="match status" value="1"/>
</dbReference>
<evidence type="ECO:0000256" key="1">
    <source>
        <dbReference type="ARBA" id="ARBA00009437"/>
    </source>
</evidence>
<sequence length="311" mass="35612">MKQDVLYQILTTAEECQTVSDIAKKLFLSQPYVSQVLSKAEKKYNVVLLERRTLPIELTEAGKTLCEGLAKLHSDQMKIEQDLRRYTEEEQSYIKIGFSPIWSPGESGRIIPVLQKQFETTRFELIKTFSTNSAKRLIDNRMIDIYIGPLLRGEDLKNYLLFQPKVYLIIPETSKLYQPGKKEIEFSQQLLTDLSEEKMVSLSEDSGFQKTVDHFLEDQNLSVNKAIKVNDYDVAVQMAVGGLGWTATLEYMLSNLKTDNKFNLVELPHTTIQSDNGLTIHTETSERAKEVAHVMNDLMKESVEKNRSFNA</sequence>
<dbReference type="Pfam" id="PF03466">
    <property type="entry name" value="LysR_substrate"/>
    <property type="match status" value="1"/>
</dbReference>
<dbReference type="GO" id="GO:0003700">
    <property type="term" value="F:DNA-binding transcription factor activity"/>
    <property type="evidence" value="ECO:0007669"/>
    <property type="project" value="InterPro"/>
</dbReference>
<dbReference type="EMBL" id="VUMW01000023">
    <property type="protein sequence ID" value="MST80289.1"/>
    <property type="molecule type" value="Genomic_DNA"/>
</dbReference>
<accession>A0A844FPP6</accession>
<evidence type="ECO:0000259" key="5">
    <source>
        <dbReference type="PROSITE" id="PS50931"/>
    </source>
</evidence>
<dbReference type="InterPro" id="IPR005119">
    <property type="entry name" value="LysR_subst-bd"/>
</dbReference>
<evidence type="ECO:0000256" key="2">
    <source>
        <dbReference type="ARBA" id="ARBA00023015"/>
    </source>
</evidence>
<evidence type="ECO:0000256" key="4">
    <source>
        <dbReference type="ARBA" id="ARBA00023163"/>
    </source>
</evidence>
<dbReference type="InterPro" id="IPR000847">
    <property type="entry name" value="LysR_HTH_N"/>
</dbReference>
<dbReference type="Pfam" id="PF00126">
    <property type="entry name" value="HTH_1"/>
    <property type="match status" value="1"/>
</dbReference>
<dbReference type="InterPro" id="IPR036390">
    <property type="entry name" value="WH_DNA-bd_sf"/>
</dbReference>